<keyword evidence="4" id="KW-1185">Reference proteome</keyword>
<feature type="region of interest" description="Disordered" evidence="1">
    <location>
        <begin position="1"/>
        <end position="21"/>
    </location>
</feature>
<keyword evidence="2" id="KW-0812">Transmembrane</keyword>
<feature type="transmembrane region" description="Helical" evidence="2">
    <location>
        <begin position="49"/>
        <end position="71"/>
    </location>
</feature>
<proteinExistence type="predicted"/>
<organism evidence="3 4">
    <name type="scientific">Lipingzhangella halophila</name>
    <dbReference type="NCBI Taxonomy" id="1783352"/>
    <lineage>
        <taxon>Bacteria</taxon>
        <taxon>Bacillati</taxon>
        <taxon>Actinomycetota</taxon>
        <taxon>Actinomycetes</taxon>
        <taxon>Streptosporangiales</taxon>
        <taxon>Nocardiopsidaceae</taxon>
        <taxon>Lipingzhangella</taxon>
    </lineage>
</organism>
<dbReference type="Proteomes" id="UP000523007">
    <property type="component" value="Unassembled WGS sequence"/>
</dbReference>
<feature type="transmembrane region" description="Helical" evidence="2">
    <location>
        <begin position="91"/>
        <end position="124"/>
    </location>
</feature>
<feature type="transmembrane region" description="Helical" evidence="2">
    <location>
        <begin position="256"/>
        <end position="278"/>
    </location>
</feature>
<evidence type="ECO:0000313" key="3">
    <source>
        <dbReference type="EMBL" id="MBB4933174.1"/>
    </source>
</evidence>
<name>A0A7W7RJL5_9ACTN</name>
<feature type="transmembrane region" description="Helical" evidence="2">
    <location>
        <begin position="219"/>
        <end position="244"/>
    </location>
</feature>
<evidence type="ECO:0000256" key="1">
    <source>
        <dbReference type="SAM" id="MobiDB-lite"/>
    </source>
</evidence>
<evidence type="ECO:0000313" key="4">
    <source>
        <dbReference type="Proteomes" id="UP000523007"/>
    </source>
</evidence>
<comment type="caution">
    <text evidence="3">The sequence shown here is derived from an EMBL/GenBank/DDBJ whole genome shotgun (WGS) entry which is preliminary data.</text>
</comment>
<protein>
    <submittedName>
        <fullName evidence="3">Uncharacterized protein</fullName>
    </submittedName>
</protein>
<dbReference type="EMBL" id="JACHJT010000001">
    <property type="protein sequence ID" value="MBB4933174.1"/>
    <property type="molecule type" value="Genomic_DNA"/>
</dbReference>
<keyword evidence="2" id="KW-1133">Transmembrane helix</keyword>
<accession>A0A7W7RJL5</accession>
<keyword evidence="2" id="KW-0472">Membrane</keyword>
<evidence type="ECO:0000256" key="2">
    <source>
        <dbReference type="SAM" id="Phobius"/>
    </source>
</evidence>
<gene>
    <name evidence="3" type="ORF">F4561_003994</name>
</gene>
<feature type="transmembrane region" description="Helical" evidence="2">
    <location>
        <begin position="145"/>
        <end position="166"/>
    </location>
</feature>
<feature type="transmembrane region" description="Helical" evidence="2">
    <location>
        <begin position="323"/>
        <end position="341"/>
    </location>
</feature>
<sequence length="727" mass="74570">MTLGEASGAEGDGEGGPLEGEAGPRVLLQDNAWSLFGLTFATYWRNARALLAATAVPSALVAVLTSVSLVLLTVDGAIVNGMPVPWGVPPVWVLVVGAAAVGVGVALSGIALGAGVLVGGAALLGRRVAVADAWRAALRRLPASLIWTVLMTAVLLALTMGAATAYGSGIPLWVVIPAALVLAAPAVPVFVALPVAHLEGIGIFRAVAVAWRMARGRWLGHYLFVLGAMALSFTLTTGVSWAVGHLPGYLGPGVPLGAALSGLALVVAWPWMLLLLAAPVAYSDYRPELVPSLIRDCDAERVDQTLPPEPAEGRSLAPLLGKALVPVVLVAALLVPGLLVLNPLGAPAGSDRETGIWSASSTLAVVPDDTGAVTLAGWKSGSITAVECAPVCSASDLDQSAPHSGASQAVVGDEIAFAYWRNHFEDDVHDGIVLGTCDKSDCTDVEPLSLLRPPGDDYPLDARVALAPLGDGLVVVLTATGGSESETATVQKVHGYYCADTDCGDPQAIELPAVPTGENLGDAATTLGVATGDDSDGFAVSAYDAATGAVHVISCPDTECAEPAVHQVVEPEVARPPVVVGDRLGARVQLRPDGTPVVVYRAALDGAVHVVDCQDAACAEFTDRAVTAPGWARPVPGLDLDSEGRPQIATFDLSEGRLVLVSCADSGCAESETVPLARLDGDPVFTELALDPADRPHVVWGQQFEGLHGTQRGSDQLFSCLDARCGA</sequence>
<dbReference type="RefSeq" id="WP_184580828.1">
    <property type="nucleotide sequence ID" value="NZ_JACHJT010000001.1"/>
</dbReference>
<reference evidence="3 4" key="1">
    <citation type="submission" date="2020-08" db="EMBL/GenBank/DDBJ databases">
        <title>Sequencing the genomes of 1000 actinobacteria strains.</title>
        <authorList>
            <person name="Klenk H.-P."/>
        </authorList>
    </citation>
    <scope>NUCLEOTIDE SEQUENCE [LARGE SCALE GENOMIC DNA]</scope>
    <source>
        <strain evidence="3 4">DSM 102030</strain>
    </source>
</reference>
<dbReference type="AlphaFoldDB" id="A0A7W7RJL5"/>
<feature type="transmembrane region" description="Helical" evidence="2">
    <location>
        <begin position="172"/>
        <end position="198"/>
    </location>
</feature>